<feature type="compositionally biased region" description="Pro residues" evidence="2">
    <location>
        <begin position="118"/>
        <end position="138"/>
    </location>
</feature>
<evidence type="ECO:0000256" key="1">
    <source>
        <dbReference type="PROSITE-ProRule" id="PRU00042"/>
    </source>
</evidence>
<keyword evidence="1" id="KW-0479">Metal-binding</keyword>
<name>A0AAN7AVN7_9PEZI</name>
<dbReference type="InterPro" id="IPR013087">
    <property type="entry name" value="Znf_C2H2_type"/>
</dbReference>
<dbReference type="PROSITE" id="PS50157">
    <property type="entry name" value="ZINC_FINGER_C2H2_2"/>
    <property type="match status" value="1"/>
</dbReference>
<evidence type="ECO:0000256" key="2">
    <source>
        <dbReference type="SAM" id="MobiDB-lite"/>
    </source>
</evidence>
<reference evidence="4" key="2">
    <citation type="submission" date="2023-05" db="EMBL/GenBank/DDBJ databases">
        <authorList>
            <consortium name="Lawrence Berkeley National Laboratory"/>
            <person name="Steindorff A."/>
            <person name="Hensen N."/>
            <person name="Bonometti L."/>
            <person name="Westerberg I."/>
            <person name="Brannstrom I.O."/>
            <person name="Guillou S."/>
            <person name="Cros-Aarteil S."/>
            <person name="Calhoun S."/>
            <person name="Haridas S."/>
            <person name="Kuo A."/>
            <person name="Mondo S."/>
            <person name="Pangilinan J."/>
            <person name="Riley R."/>
            <person name="Labutti K."/>
            <person name="Andreopoulos B."/>
            <person name="Lipzen A."/>
            <person name="Chen C."/>
            <person name="Yanf M."/>
            <person name="Daum C."/>
            <person name="Ng V."/>
            <person name="Clum A."/>
            <person name="Ohm R."/>
            <person name="Martin F."/>
            <person name="Silar P."/>
            <person name="Natvig D."/>
            <person name="Lalanne C."/>
            <person name="Gautier V."/>
            <person name="Ament-Velasquez S.L."/>
            <person name="Kruys A."/>
            <person name="Hutchinson M.I."/>
            <person name="Powell A.J."/>
            <person name="Barry K."/>
            <person name="Miller A.N."/>
            <person name="Grigoriev I.V."/>
            <person name="Debuchy R."/>
            <person name="Gladieux P."/>
            <person name="Thoren M.H."/>
            <person name="Johannesson H."/>
        </authorList>
    </citation>
    <scope>NUCLEOTIDE SEQUENCE</scope>
    <source>
        <strain evidence="4">CBS 315.58</strain>
    </source>
</reference>
<protein>
    <recommendedName>
        <fullName evidence="3">C2H2-type domain-containing protein</fullName>
    </recommendedName>
</protein>
<keyword evidence="5" id="KW-1185">Reference proteome</keyword>
<feature type="compositionally biased region" description="Polar residues" evidence="2">
    <location>
        <begin position="800"/>
        <end position="813"/>
    </location>
</feature>
<feature type="region of interest" description="Disordered" evidence="2">
    <location>
        <begin position="568"/>
        <end position="611"/>
    </location>
</feature>
<gene>
    <name evidence="4" type="ORF">QBC40DRAFT_174036</name>
</gene>
<evidence type="ECO:0000259" key="3">
    <source>
        <dbReference type="PROSITE" id="PS50157"/>
    </source>
</evidence>
<dbReference type="EMBL" id="MU863920">
    <property type="protein sequence ID" value="KAK4200332.1"/>
    <property type="molecule type" value="Genomic_DNA"/>
</dbReference>
<dbReference type="Proteomes" id="UP001303160">
    <property type="component" value="Unassembled WGS sequence"/>
</dbReference>
<feature type="compositionally biased region" description="Low complexity" evidence="2">
    <location>
        <begin position="832"/>
        <end position="844"/>
    </location>
</feature>
<feature type="compositionally biased region" description="Low complexity" evidence="2">
    <location>
        <begin position="469"/>
        <end position="489"/>
    </location>
</feature>
<feature type="compositionally biased region" description="Polar residues" evidence="2">
    <location>
        <begin position="881"/>
        <end position="902"/>
    </location>
</feature>
<keyword evidence="1" id="KW-0862">Zinc</keyword>
<feature type="compositionally biased region" description="Acidic residues" evidence="2">
    <location>
        <begin position="857"/>
        <end position="869"/>
    </location>
</feature>
<feature type="region of interest" description="Disordered" evidence="2">
    <location>
        <begin position="469"/>
        <end position="498"/>
    </location>
</feature>
<feature type="domain" description="C2H2-type" evidence="3">
    <location>
        <begin position="538"/>
        <end position="569"/>
    </location>
</feature>
<feature type="region of interest" description="Disordered" evidence="2">
    <location>
        <begin position="1"/>
        <end position="323"/>
    </location>
</feature>
<feature type="compositionally biased region" description="Polar residues" evidence="2">
    <location>
        <begin position="55"/>
        <end position="77"/>
    </location>
</feature>
<proteinExistence type="predicted"/>
<feature type="compositionally biased region" description="Low complexity" evidence="2">
    <location>
        <begin position="139"/>
        <end position="171"/>
    </location>
</feature>
<feature type="region of interest" description="Disordered" evidence="2">
    <location>
        <begin position="754"/>
        <end position="902"/>
    </location>
</feature>
<evidence type="ECO:0000313" key="4">
    <source>
        <dbReference type="EMBL" id="KAK4200332.1"/>
    </source>
</evidence>
<organism evidence="4 5">
    <name type="scientific">Triangularia verruculosa</name>
    <dbReference type="NCBI Taxonomy" id="2587418"/>
    <lineage>
        <taxon>Eukaryota</taxon>
        <taxon>Fungi</taxon>
        <taxon>Dikarya</taxon>
        <taxon>Ascomycota</taxon>
        <taxon>Pezizomycotina</taxon>
        <taxon>Sordariomycetes</taxon>
        <taxon>Sordariomycetidae</taxon>
        <taxon>Sordariales</taxon>
        <taxon>Podosporaceae</taxon>
        <taxon>Triangularia</taxon>
    </lineage>
</organism>
<keyword evidence="1" id="KW-0863">Zinc-finger</keyword>
<accession>A0AAN7AVN7</accession>
<dbReference type="AlphaFoldDB" id="A0AAN7AVN7"/>
<sequence length="902" mass="95969">MESQEPSATTSVLPSSPSTAQPEKPSAEPSPVMTDIQQTPPRPVEDAMSVVGAQPANSETRSENPTSRPRTPATTVNGLVAPVAEALARPESSMNEPMAAKPEGNEVQTSTTASAPSAPEPAPAPAPSAPPPAAPVPAAPVSVPAQAPAPTGPAPQLRPQVPQHPSQQQHSQPPPQQQQQQPLPPPPRPTPAAHLAHPAPPPPPPVAHSGQAHLAHPPQYHPSVRVVSPQTREQIPPPPPPQSQPQYRWTAPGHPPHLHHPPPAVHHAQHHQPQPHHYPQHTLPSQPLPRRSMSDRPVIMDPPARRASHVPAQSSGGFPSPTLDHASINPKYVDDCTRMTYAIQQSLPEAVRRIVRDHWEKCLLGTEFHQAFILNASIHHAVPSITQRAVRDFGGKMVADSIVDIINHFTAADIDKVADLIIEKASDSFLDKCLEKRLLTIEATPLTNALARAERLGYELGDVIPEPQQGQAHPAVAAAAHSGHQAHPSQAPPPQPSQQPILQCARCFRTFAQTSAFEYHTAYSICSILPPTSAGFKHSCPHCGQGFTEHADLNGHLNGRVCGHFDAPKVSRGPGRPPRAAPLQHASPVPIVPSAHNASPAPNGTPAGSLSTPARSQLVNRAIAGTPTASPIPGDPYAHLTPEQMQAMNDELHEAEIKYRPRFAEAEALPDENERRLRVEGLRNSFGTKQSMIRKKYGVRLRERRTKAEIQAERERLGIKRSEKARAIEAGKTEERPIVISDVPVPVVPGSGAGGWVAANTPRPNPAGGEEHDAKRRRTDTNGGYQTPYKSLPVEDTPTRKTSASFDTTTAGPSSAGARSEQPKPANPVDLAAQAAAATAVAAALNGQRPSPIALDDSSDSDSSDDEDIPSTLPAHVRSSLGPSASNKANTSRPTSSSMTPG</sequence>
<dbReference type="GO" id="GO:0008270">
    <property type="term" value="F:zinc ion binding"/>
    <property type="evidence" value="ECO:0007669"/>
    <property type="project" value="UniProtKB-KW"/>
</dbReference>
<reference evidence="4" key="1">
    <citation type="journal article" date="2023" name="Mol. Phylogenet. Evol.">
        <title>Genome-scale phylogeny and comparative genomics of the fungal order Sordariales.</title>
        <authorList>
            <person name="Hensen N."/>
            <person name="Bonometti L."/>
            <person name="Westerberg I."/>
            <person name="Brannstrom I.O."/>
            <person name="Guillou S."/>
            <person name="Cros-Aarteil S."/>
            <person name="Calhoun S."/>
            <person name="Haridas S."/>
            <person name="Kuo A."/>
            <person name="Mondo S."/>
            <person name="Pangilinan J."/>
            <person name="Riley R."/>
            <person name="LaButti K."/>
            <person name="Andreopoulos B."/>
            <person name="Lipzen A."/>
            <person name="Chen C."/>
            <person name="Yan M."/>
            <person name="Daum C."/>
            <person name="Ng V."/>
            <person name="Clum A."/>
            <person name="Steindorff A."/>
            <person name="Ohm R.A."/>
            <person name="Martin F."/>
            <person name="Silar P."/>
            <person name="Natvig D.O."/>
            <person name="Lalanne C."/>
            <person name="Gautier V."/>
            <person name="Ament-Velasquez S.L."/>
            <person name="Kruys A."/>
            <person name="Hutchinson M.I."/>
            <person name="Powell A.J."/>
            <person name="Barry K."/>
            <person name="Miller A.N."/>
            <person name="Grigoriev I.V."/>
            <person name="Debuchy R."/>
            <person name="Gladieux P."/>
            <person name="Hiltunen Thoren M."/>
            <person name="Johannesson H."/>
        </authorList>
    </citation>
    <scope>NUCLEOTIDE SEQUENCE</scope>
    <source>
        <strain evidence="4">CBS 315.58</strain>
    </source>
</reference>
<feature type="compositionally biased region" description="Polar residues" evidence="2">
    <location>
        <begin position="1"/>
        <end position="21"/>
    </location>
</feature>
<feature type="compositionally biased region" description="Polar residues" evidence="2">
    <location>
        <begin position="596"/>
        <end position="611"/>
    </location>
</feature>
<evidence type="ECO:0000313" key="5">
    <source>
        <dbReference type="Proteomes" id="UP001303160"/>
    </source>
</evidence>
<feature type="compositionally biased region" description="Pro residues" evidence="2">
    <location>
        <begin position="172"/>
        <end position="190"/>
    </location>
</feature>
<comment type="caution">
    <text evidence="4">The sequence shown here is derived from an EMBL/GenBank/DDBJ whole genome shotgun (WGS) entry which is preliminary data.</text>
</comment>